<evidence type="ECO:0000259" key="18">
    <source>
        <dbReference type="Pfam" id="PF13614"/>
    </source>
</evidence>
<dbReference type="AlphaFoldDB" id="A0AAJ5W9P8"/>
<evidence type="ECO:0000256" key="15">
    <source>
        <dbReference type="ARBA" id="ARBA00051245"/>
    </source>
</evidence>
<keyword evidence="7 20" id="KW-0808">Transferase</keyword>
<evidence type="ECO:0000256" key="5">
    <source>
        <dbReference type="ARBA" id="ARBA00022475"/>
    </source>
</evidence>
<dbReference type="SUPFAM" id="SSF52540">
    <property type="entry name" value="P-loop containing nucleoside triphosphate hydrolases"/>
    <property type="match status" value="1"/>
</dbReference>
<gene>
    <name evidence="20" type="ORF">P0Y49_00860</name>
</gene>
<keyword evidence="13 16" id="KW-0472">Membrane</keyword>
<comment type="subcellular location">
    <subcellularLocation>
        <location evidence="1">Cell inner membrane</location>
        <topology evidence="1">Multi-pass membrane protein</topology>
    </subcellularLocation>
</comment>
<comment type="similarity">
    <text evidence="3">Belongs to the etk/wzc family.</text>
</comment>
<dbReference type="GO" id="GO:0005524">
    <property type="term" value="F:ATP binding"/>
    <property type="evidence" value="ECO:0007669"/>
    <property type="project" value="UniProtKB-KW"/>
</dbReference>
<dbReference type="InterPro" id="IPR005702">
    <property type="entry name" value="Wzc-like_C"/>
</dbReference>
<dbReference type="Pfam" id="PF13614">
    <property type="entry name" value="AAA_31"/>
    <property type="match status" value="1"/>
</dbReference>
<evidence type="ECO:0000256" key="16">
    <source>
        <dbReference type="SAM" id="Phobius"/>
    </source>
</evidence>
<dbReference type="InterPro" id="IPR032807">
    <property type="entry name" value="GNVR"/>
</dbReference>
<protein>
    <recommendedName>
        <fullName evidence="4">non-specific protein-tyrosine kinase</fullName>
        <ecNumber evidence="4">2.7.10.2</ecNumber>
    </recommendedName>
</protein>
<feature type="transmembrane region" description="Helical" evidence="16">
    <location>
        <begin position="26"/>
        <end position="46"/>
    </location>
</feature>
<dbReference type="FunFam" id="3.40.50.300:FF:000527">
    <property type="entry name" value="Tyrosine-protein kinase etk"/>
    <property type="match status" value="1"/>
</dbReference>
<evidence type="ECO:0000256" key="7">
    <source>
        <dbReference type="ARBA" id="ARBA00022679"/>
    </source>
</evidence>
<dbReference type="InterPro" id="IPR003856">
    <property type="entry name" value="LPS_length_determ_N"/>
</dbReference>
<evidence type="ECO:0000256" key="8">
    <source>
        <dbReference type="ARBA" id="ARBA00022692"/>
    </source>
</evidence>
<dbReference type="Gene3D" id="3.40.50.300">
    <property type="entry name" value="P-loop containing nucleotide triphosphate hydrolases"/>
    <property type="match status" value="1"/>
</dbReference>
<dbReference type="NCBIfam" id="TIGR01007">
    <property type="entry name" value="eps_fam"/>
    <property type="match status" value="1"/>
</dbReference>
<evidence type="ECO:0000313" key="20">
    <source>
        <dbReference type="EMBL" id="WEK19706.1"/>
    </source>
</evidence>
<dbReference type="InterPro" id="IPR027417">
    <property type="entry name" value="P-loop_NTPase"/>
</dbReference>
<evidence type="ECO:0000256" key="4">
    <source>
        <dbReference type="ARBA" id="ARBA00011903"/>
    </source>
</evidence>
<keyword evidence="14" id="KW-0829">Tyrosine-protein kinase</keyword>
<evidence type="ECO:0000256" key="11">
    <source>
        <dbReference type="ARBA" id="ARBA00022840"/>
    </source>
</evidence>
<evidence type="ECO:0000259" key="17">
    <source>
        <dbReference type="Pfam" id="PF02706"/>
    </source>
</evidence>
<evidence type="ECO:0000256" key="1">
    <source>
        <dbReference type="ARBA" id="ARBA00004429"/>
    </source>
</evidence>
<proteinExistence type="inferred from homology"/>
<name>A0AAJ5W9P8_9SPHI</name>
<dbReference type="PANTHER" id="PTHR32309:SF13">
    <property type="entry name" value="FERRIC ENTEROBACTIN TRANSPORT PROTEIN FEPE"/>
    <property type="match status" value="1"/>
</dbReference>
<keyword evidence="10" id="KW-0418">Kinase</keyword>
<feature type="domain" description="Polysaccharide chain length determinant N-terminal" evidence="17">
    <location>
        <begin position="12"/>
        <end position="103"/>
    </location>
</feature>
<evidence type="ECO:0000256" key="3">
    <source>
        <dbReference type="ARBA" id="ARBA00008883"/>
    </source>
</evidence>
<evidence type="ECO:0000313" key="21">
    <source>
        <dbReference type="Proteomes" id="UP001214530"/>
    </source>
</evidence>
<dbReference type="Pfam" id="PF13807">
    <property type="entry name" value="GNVR"/>
    <property type="match status" value="1"/>
</dbReference>
<evidence type="ECO:0000256" key="6">
    <source>
        <dbReference type="ARBA" id="ARBA00022519"/>
    </source>
</evidence>
<feature type="domain" description="AAA" evidence="18">
    <location>
        <begin position="578"/>
        <end position="697"/>
    </location>
</feature>
<reference evidence="20" key="1">
    <citation type="submission" date="2023-03" db="EMBL/GenBank/DDBJ databases">
        <title>Andean soil-derived lignocellulolytic bacterial consortium as a source of novel taxa and putative plastic-active enzymes.</title>
        <authorList>
            <person name="Diaz-Garcia L."/>
            <person name="Chuvochina M."/>
            <person name="Feuerriegel G."/>
            <person name="Bunk B."/>
            <person name="Sproer C."/>
            <person name="Streit W.R."/>
            <person name="Rodriguez L.M."/>
            <person name="Overmann J."/>
            <person name="Jimenez D.J."/>
        </authorList>
    </citation>
    <scope>NUCLEOTIDE SEQUENCE</scope>
    <source>
        <strain evidence="20">MAG 3858</strain>
    </source>
</reference>
<dbReference type="PANTHER" id="PTHR32309">
    <property type="entry name" value="TYROSINE-PROTEIN KINASE"/>
    <property type="match status" value="1"/>
</dbReference>
<dbReference type="InterPro" id="IPR025669">
    <property type="entry name" value="AAA_dom"/>
</dbReference>
<keyword evidence="8 16" id="KW-0812">Transmembrane</keyword>
<evidence type="ECO:0000259" key="19">
    <source>
        <dbReference type="Pfam" id="PF13807"/>
    </source>
</evidence>
<dbReference type="Pfam" id="PF02706">
    <property type="entry name" value="Wzz"/>
    <property type="match status" value="1"/>
</dbReference>
<organism evidence="20 21">
    <name type="scientific">Candidatus Pedobacter colombiensis</name>
    <dbReference type="NCBI Taxonomy" id="3121371"/>
    <lineage>
        <taxon>Bacteria</taxon>
        <taxon>Pseudomonadati</taxon>
        <taxon>Bacteroidota</taxon>
        <taxon>Sphingobacteriia</taxon>
        <taxon>Sphingobacteriales</taxon>
        <taxon>Sphingobacteriaceae</taxon>
        <taxon>Pedobacter</taxon>
    </lineage>
</organism>
<evidence type="ECO:0000256" key="10">
    <source>
        <dbReference type="ARBA" id="ARBA00022777"/>
    </source>
</evidence>
<dbReference type="Proteomes" id="UP001214530">
    <property type="component" value="Chromosome"/>
</dbReference>
<dbReference type="GO" id="GO:0004715">
    <property type="term" value="F:non-membrane spanning protein tyrosine kinase activity"/>
    <property type="evidence" value="ECO:0007669"/>
    <property type="project" value="UniProtKB-EC"/>
</dbReference>
<keyword evidence="5" id="KW-1003">Cell membrane</keyword>
<comment type="similarity">
    <text evidence="2">Belongs to the CpsD/CapB family.</text>
</comment>
<dbReference type="CDD" id="cd05387">
    <property type="entry name" value="BY-kinase"/>
    <property type="match status" value="1"/>
</dbReference>
<dbReference type="EMBL" id="CP119313">
    <property type="protein sequence ID" value="WEK19706.1"/>
    <property type="molecule type" value="Genomic_DNA"/>
</dbReference>
<dbReference type="InterPro" id="IPR050445">
    <property type="entry name" value="Bact_polysacc_biosynth/exp"/>
</dbReference>
<keyword evidence="6" id="KW-0997">Cell inner membrane</keyword>
<evidence type="ECO:0000256" key="12">
    <source>
        <dbReference type="ARBA" id="ARBA00022989"/>
    </source>
</evidence>
<dbReference type="EC" id="2.7.10.2" evidence="4"/>
<evidence type="ECO:0000256" key="13">
    <source>
        <dbReference type="ARBA" id="ARBA00023136"/>
    </source>
</evidence>
<feature type="domain" description="Tyrosine-protein kinase G-rich" evidence="19">
    <location>
        <begin position="431"/>
        <end position="509"/>
    </location>
</feature>
<evidence type="ECO:0000256" key="2">
    <source>
        <dbReference type="ARBA" id="ARBA00007316"/>
    </source>
</evidence>
<feature type="transmembrane region" description="Helical" evidence="16">
    <location>
        <begin position="489"/>
        <end position="511"/>
    </location>
</feature>
<dbReference type="GO" id="GO:0005886">
    <property type="term" value="C:plasma membrane"/>
    <property type="evidence" value="ECO:0007669"/>
    <property type="project" value="UniProtKB-SubCell"/>
</dbReference>
<dbReference type="GO" id="GO:0042802">
    <property type="term" value="F:identical protein binding"/>
    <property type="evidence" value="ECO:0007669"/>
    <property type="project" value="UniProtKB-ARBA"/>
</dbReference>
<keyword evidence="11" id="KW-0067">ATP-binding</keyword>
<evidence type="ECO:0000256" key="9">
    <source>
        <dbReference type="ARBA" id="ARBA00022741"/>
    </source>
</evidence>
<evidence type="ECO:0000256" key="14">
    <source>
        <dbReference type="ARBA" id="ARBA00023137"/>
    </source>
</evidence>
<keyword evidence="9" id="KW-0547">Nucleotide-binding</keyword>
<accession>A0AAJ5W9P8</accession>
<comment type="catalytic activity">
    <reaction evidence="15">
        <text>L-tyrosyl-[protein] + ATP = O-phospho-L-tyrosyl-[protein] + ADP + H(+)</text>
        <dbReference type="Rhea" id="RHEA:10596"/>
        <dbReference type="Rhea" id="RHEA-COMP:10136"/>
        <dbReference type="Rhea" id="RHEA-COMP:20101"/>
        <dbReference type="ChEBI" id="CHEBI:15378"/>
        <dbReference type="ChEBI" id="CHEBI:30616"/>
        <dbReference type="ChEBI" id="CHEBI:46858"/>
        <dbReference type="ChEBI" id="CHEBI:61978"/>
        <dbReference type="ChEBI" id="CHEBI:456216"/>
        <dbReference type="EC" id="2.7.10.2"/>
    </reaction>
</comment>
<sequence length="796" mass="89904">MEKVQKRGSVREIDYLKIARILLSRWYLLVASILTALLIAYAYLWYTPKTYATSGILKFEEKKSELSDLVNAMSSSGRSPANLQSEKFILQSRNLLLSAIKQLDYNISFYISGRMRNYDLYPQKPLQIMISKFDSLNFYPGLITFKPIDRKTFSLSWNASGKEMQKTCTYNTPLNIGHVGFTIKYAGLIPPNIVYLFRFNTPETLLERVNEGLRTSEAAKNSNIVNLQQTDSNPRFAADILNAIMTGYLSYDRNQKAQSATQMIRFINEQQEYLSSKVKSSESSLEKYKQRSGIMNVNSSAGIALSKVSDLESQRSLLKIQLMAIDQLKKQVTDDKHHASLNFNLEGNIDPLLGMLISKLNDLLNDKNILLKTYNSTSETVEEVNRQITQVKNAALQNISASNQRIQKNIAYINTQLSQADRQVSAFPAAEKDMISLLRDFEINEKVYSFLSEKKLEAQINRSAILPGATIIEPAQVNYTPISPNVAKIYRSAIILGLLMGLGIIVFVRVLNPFIYDKESVENMTTIPIVGMIRKFPDPIDEDSSQILALTKPRSIFAESVRSVRTNLNFLASEKMSKVICITSDVAGEGKSFVALNLSSTLALIDKKVILIGADLRRPKLHRAIGGTNDKGLSNYLVNQSTIDEIIQHTDHKNLDFISSGPIPPNPAELLHNERLTDLLAELKKRYEVIMIDTAPVGLVSDSIPLICRSDINLFVIRYGKSRHNSAMIPQALAQEYNLNNMAIVLNAFEENILQSGYYKHNTSQGRLQYYADYNGYQGSGYFEDEKKLKWWSIRR</sequence>
<keyword evidence="12 16" id="KW-1133">Transmembrane helix</keyword>